<reference evidence="2 3" key="1">
    <citation type="submission" date="2018-11" db="EMBL/GenBank/DDBJ databases">
        <title>Photobacterium sp. BEI247 sp. nov., a marine bacterium isolated from Yongle Blue Hole in the South China Sea.</title>
        <authorList>
            <person name="Wang X."/>
        </authorList>
    </citation>
    <scope>NUCLEOTIDE SEQUENCE [LARGE SCALE GENOMIC DNA]</scope>
    <source>
        <strain evidence="3">BEI247</strain>
    </source>
</reference>
<name>A0A444JPD0_9GAMM</name>
<dbReference type="OrthoDB" id="5916363at2"/>
<keyword evidence="1" id="KW-0732">Signal</keyword>
<dbReference type="EMBL" id="RJLM01000005">
    <property type="protein sequence ID" value="RWX54960.1"/>
    <property type="molecule type" value="Genomic_DNA"/>
</dbReference>
<dbReference type="AlphaFoldDB" id="A0A444JPD0"/>
<dbReference type="RefSeq" id="WP_128784583.1">
    <property type="nucleotide sequence ID" value="NZ_JAKJSG010000056.1"/>
</dbReference>
<sequence>MSSCKIKLCIFTFIASSFKAWAMPCEQFTPSQLAGLTVEEQKTFATSCAVVSDETPIEPRQSIDVRHSWDQGKSSGNDFWDDWSGDNHSPVLTSKSKSKFYGLGFWIPSKYDDPDFQSTNDAEEWIKKHGLQMSFGVGGEDGRSTRLRVDYRWHDESLDDISLQIEIPFQ</sequence>
<organism evidence="2 3">
    <name type="scientific">Photobacterium chitinilyticum</name>
    <dbReference type="NCBI Taxonomy" id="2485123"/>
    <lineage>
        <taxon>Bacteria</taxon>
        <taxon>Pseudomonadati</taxon>
        <taxon>Pseudomonadota</taxon>
        <taxon>Gammaproteobacteria</taxon>
        <taxon>Vibrionales</taxon>
        <taxon>Vibrionaceae</taxon>
        <taxon>Photobacterium</taxon>
    </lineage>
</organism>
<keyword evidence="3" id="KW-1185">Reference proteome</keyword>
<proteinExistence type="predicted"/>
<evidence type="ECO:0000313" key="2">
    <source>
        <dbReference type="EMBL" id="RWX54960.1"/>
    </source>
</evidence>
<comment type="caution">
    <text evidence="2">The sequence shown here is derived from an EMBL/GenBank/DDBJ whole genome shotgun (WGS) entry which is preliminary data.</text>
</comment>
<evidence type="ECO:0000256" key="1">
    <source>
        <dbReference type="SAM" id="SignalP"/>
    </source>
</evidence>
<protein>
    <submittedName>
        <fullName evidence="2">Uncharacterized protein</fullName>
    </submittedName>
</protein>
<dbReference type="Proteomes" id="UP000287563">
    <property type="component" value="Unassembled WGS sequence"/>
</dbReference>
<accession>A0A444JPD0</accession>
<gene>
    <name evidence="2" type="ORF">EDI28_14560</name>
</gene>
<feature type="signal peptide" evidence="1">
    <location>
        <begin position="1"/>
        <end position="22"/>
    </location>
</feature>
<evidence type="ECO:0000313" key="3">
    <source>
        <dbReference type="Proteomes" id="UP000287563"/>
    </source>
</evidence>
<feature type="chain" id="PRO_5019148760" evidence="1">
    <location>
        <begin position="23"/>
        <end position="170"/>
    </location>
</feature>